<comment type="caution">
    <text evidence="2">The sequence shown here is derived from an EMBL/GenBank/DDBJ whole genome shotgun (WGS) entry which is preliminary data.</text>
</comment>
<evidence type="ECO:0000256" key="1">
    <source>
        <dbReference type="SAM" id="Phobius"/>
    </source>
</evidence>
<keyword evidence="1" id="KW-1133">Transmembrane helix</keyword>
<dbReference type="RefSeq" id="WP_344418904.1">
    <property type="nucleotide sequence ID" value="NZ_BAAANN010000012.1"/>
</dbReference>
<feature type="transmembrane region" description="Helical" evidence="1">
    <location>
        <begin position="40"/>
        <end position="58"/>
    </location>
</feature>
<sequence>MIEAFGILLLVQGVGGFINRLGDGSRSWFVQLYVLPESLHIAASVVMAVLGGLLVLAASGKRKSRSGN</sequence>
<keyword evidence="3" id="KW-1185">Reference proteome</keyword>
<organism evidence="2 3">
    <name type="scientific">Amycolatopsis minnesotensis</name>
    <dbReference type="NCBI Taxonomy" id="337894"/>
    <lineage>
        <taxon>Bacteria</taxon>
        <taxon>Bacillati</taxon>
        <taxon>Actinomycetota</taxon>
        <taxon>Actinomycetes</taxon>
        <taxon>Pseudonocardiales</taxon>
        <taxon>Pseudonocardiaceae</taxon>
        <taxon>Amycolatopsis</taxon>
    </lineage>
</organism>
<accession>A0ABN2QYT6</accession>
<dbReference type="EMBL" id="BAAANN010000012">
    <property type="protein sequence ID" value="GAA1960498.1"/>
    <property type="molecule type" value="Genomic_DNA"/>
</dbReference>
<name>A0ABN2QYT6_9PSEU</name>
<evidence type="ECO:0000313" key="3">
    <source>
        <dbReference type="Proteomes" id="UP001501116"/>
    </source>
</evidence>
<proteinExistence type="predicted"/>
<dbReference type="Proteomes" id="UP001501116">
    <property type="component" value="Unassembled WGS sequence"/>
</dbReference>
<keyword evidence="1" id="KW-0812">Transmembrane</keyword>
<evidence type="ECO:0000313" key="2">
    <source>
        <dbReference type="EMBL" id="GAA1960498.1"/>
    </source>
</evidence>
<reference evidence="2 3" key="1">
    <citation type="journal article" date="2019" name="Int. J. Syst. Evol. Microbiol.">
        <title>The Global Catalogue of Microorganisms (GCM) 10K type strain sequencing project: providing services to taxonomists for standard genome sequencing and annotation.</title>
        <authorList>
            <consortium name="The Broad Institute Genomics Platform"/>
            <consortium name="The Broad Institute Genome Sequencing Center for Infectious Disease"/>
            <person name="Wu L."/>
            <person name="Ma J."/>
        </authorList>
    </citation>
    <scope>NUCLEOTIDE SEQUENCE [LARGE SCALE GENOMIC DNA]</scope>
    <source>
        <strain evidence="2 3">JCM 14545</strain>
    </source>
</reference>
<gene>
    <name evidence="2" type="ORF">GCM10009754_33870</name>
</gene>
<protein>
    <submittedName>
        <fullName evidence="2">Uncharacterized protein</fullName>
    </submittedName>
</protein>
<keyword evidence="1" id="KW-0472">Membrane</keyword>